<dbReference type="Proteomes" id="UP000323075">
    <property type="component" value="Unassembled WGS sequence"/>
</dbReference>
<dbReference type="GeneID" id="68694909"/>
<keyword evidence="1" id="KW-0808">Transferase</keyword>
<dbReference type="AlphaFoldDB" id="A0A4D6GW00"/>
<proteinExistence type="predicted"/>
<evidence type="ECO:0000313" key="1">
    <source>
        <dbReference type="EMBL" id="QCC45969.1"/>
    </source>
</evidence>
<reference evidence="1 3" key="1">
    <citation type="journal article" date="2019" name="Microbiol. Resour. Announc.">
        <title>The Genome Sequence of the Halobacterium salinarum Type Strain Is Closely Related to That of Laboratory Strains NRC-1 and R1.</title>
        <authorList>
            <person name="Pfeiffer F."/>
            <person name="Marchfelder A."/>
            <person name="Habermann B."/>
            <person name="Dyall-Smith M.L."/>
        </authorList>
    </citation>
    <scope>NUCLEOTIDE SEQUENCE [LARGE SCALE GENOMIC DNA]</scope>
    <source>
        <strain evidence="1">91-R6</strain>
        <strain evidence="3">ATCC 33171 / DSM 3754 / JCM 8978 / NBRC 102687 / NCIMB 764 / 91-R6</strain>
    </source>
</reference>
<evidence type="ECO:0000313" key="4">
    <source>
        <dbReference type="Proteomes" id="UP000323075"/>
    </source>
</evidence>
<name>A0A4D6GW00_HALS9</name>
<dbReference type="Proteomes" id="UP000296216">
    <property type="component" value="Chromosome"/>
</dbReference>
<dbReference type="RefSeq" id="WP_010903773.1">
    <property type="nucleotide sequence ID" value="NZ_VRYN01000001.1"/>
</dbReference>
<dbReference type="GO" id="GO:0016740">
    <property type="term" value="F:transferase activity"/>
    <property type="evidence" value="ECO:0007669"/>
    <property type="project" value="UniProtKB-KW"/>
</dbReference>
<accession>A0A4D6GW00</accession>
<reference evidence="2 4" key="2">
    <citation type="submission" date="2019-07" db="EMBL/GenBank/DDBJ databases">
        <title>Genomic Encyclopedia of Archaeal and Bacterial Type Strains, Phase II (KMG-II): from individual species to whole genera.</title>
        <authorList>
            <person name="Goeker M."/>
        </authorList>
    </citation>
    <scope>NUCLEOTIDE SEQUENCE [LARGE SCALE GENOMIC DNA]</scope>
    <source>
        <strain evidence="2 4">DSM 3754</strain>
    </source>
</reference>
<protein>
    <submittedName>
        <fullName evidence="1">Acetyltransferase domain protein</fullName>
    </submittedName>
</protein>
<dbReference type="EMBL" id="VRYN01000001">
    <property type="protein sequence ID" value="TYO82226.1"/>
    <property type="molecule type" value="Genomic_DNA"/>
</dbReference>
<dbReference type="EMBL" id="CP038631">
    <property type="protein sequence ID" value="QCC45969.1"/>
    <property type="molecule type" value="Genomic_DNA"/>
</dbReference>
<evidence type="ECO:0000313" key="3">
    <source>
        <dbReference type="Proteomes" id="UP000296216"/>
    </source>
</evidence>
<reference evidence="1" key="3">
    <citation type="journal article" name="MicrobiologyOpen">
        <title>Whole-genome comparison between the type strain of Halobacterium salinarum (DSM 3754(T)) and the laboratory strains R1 and NRC-1.</title>
        <authorList>
            <person name="Pfeiffer F."/>
            <person name="Losensky G."/>
            <person name="Marchfelder A."/>
            <person name="Habermann B."/>
            <person name="Dyall-Smith M."/>
        </authorList>
    </citation>
    <scope>NUCLEOTIDE SEQUENCE</scope>
    <source>
        <strain evidence="1">91-R6</strain>
    </source>
</reference>
<evidence type="ECO:0000313" key="2">
    <source>
        <dbReference type="EMBL" id="TYO82226.1"/>
    </source>
</evidence>
<organism evidence="1 3">
    <name type="scientific">Halobacterium salinarum (strain ATCC 33171 / DSM 3754 / JCM 8978 / NBRC 102687 / NCIMB 764 / 91-R6)</name>
    <dbReference type="NCBI Taxonomy" id="2597657"/>
    <lineage>
        <taxon>Archaea</taxon>
        <taxon>Methanobacteriati</taxon>
        <taxon>Methanobacteriota</taxon>
        <taxon>Stenosarchaea group</taxon>
        <taxon>Halobacteria</taxon>
        <taxon>Halobacteriales</taxon>
        <taxon>Halobacteriaceae</taxon>
        <taxon>Halobacterium</taxon>
    </lineage>
</organism>
<sequence length="131" mass="13704">MHVRDATAGDTAAVAGLAAADIDAARLIRDRTVQVAVADDGDDEDVIGFLSYETGRDAVHITRIAGDAEAVEALLDPPQTFATRETLPVEVVRPANGTDDITAALVAASFESAGPGPVFAGEPTTRYRWEP</sequence>
<gene>
    <name evidence="2" type="ORF">APQ99_00745</name>
    <name evidence="1" type="ORF">HBSAL_11635</name>
</gene>